<dbReference type="GO" id="GO:0005524">
    <property type="term" value="F:ATP binding"/>
    <property type="evidence" value="ECO:0007669"/>
    <property type="project" value="InterPro"/>
</dbReference>
<dbReference type="PANTHER" id="PTHR44329:SF214">
    <property type="entry name" value="PROTEIN KINASE DOMAIN-CONTAINING PROTEIN"/>
    <property type="match status" value="1"/>
</dbReference>
<protein>
    <recommendedName>
        <fullName evidence="2">Protein kinase domain-containing protein</fullName>
    </recommendedName>
</protein>
<organism evidence="3 4">
    <name type="scientific">Chlamydomonas reinhardtii</name>
    <name type="common">Chlamydomonas smithii</name>
    <dbReference type="NCBI Taxonomy" id="3055"/>
    <lineage>
        <taxon>Eukaryota</taxon>
        <taxon>Viridiplantae</taxon>
        <taxon>Chlorophyta</taxon>
        <taxon>core chlorophytes</taxon>
        <taxon>Chlorophyceae</taxon>
        <taxon>CS clade</taxon>
        <taxon>Chlamydomonadales</taxon>
        <taxon>Chlamydomonadaceae</taxon>
        <taxon>Chlamydomonas</taxon>
    </lineage>
</organism>
<dbReference type="SMART" id="SM00220">
    <property type="entry name" value="S_TKc"/>
    <property type="match status" value="1"/>
</dbReference>
<feature type="region of interest" description="Disordered" evidence="1">
    <location>
        <begin position="366"/>
        <end position="418"/>
    </location>
</feature>
<dbReference type="SUPFAM" id="SSF56112">
    <property type="entry name" value="Protein kinase-like (PK-like)"/>
    <property type="match status" value="1"/>
</dbReference>
<dbReference type="PANTHER" id="PTHR44329">
    <property type="entry name" value="SERINE/THREONINE-PROTEIN KINASE TNNI3K-RELATED"/>
    <property type="match status" value="1"/>
</dbReference>
<dbReference type="STRING" id="3055.A0A2K3DG03"/>
<evidence type="ECO:0000256" key="1">
    <source>
        <dbReference type="SAM" id="MobiDB-lite"/>
    </source>
</evidence>
<sequence length="1001" mass="104216">MGLFSCFSGPPESGLRLTGPQNVAHTTSTVPDANVIQPVEKFIDAARTTAPVPAPPLAPAHAPWRSNEELAAIAVRVADVSTHTWPERARQTSADLADALGASLVSIWGITSDRSSAVVLASGGRLHPALPHGYTVAFAALVGEGAAATSLQMLASTEAFQLWSFVAAADPSASGETRPHAAAAATSQSSPPRDFADLQQLRAACGVAHCALLPLRVGGRLGGALLICLGGPANPPPGSIKPPGASGSAAVASSAVATGEQQGPATIPAGADPPNWLPHHLPELSLLGAAVCGAVSGPYPREVQCALLDLVAALSRCESINALISAVVAGLADLTTRVTCGMAFTVTPLLTHRTGATAAIFQDGSWREGNTRGDVERDMKKAGSGANLPSGAAAGPTAPNGEASASPSTHTSPMPEPSRTLRAHVTHLNHTLMLQLITGVDKSRYRKLYSGAIITNCSEHVQDETNRGRDVSLCHRVGVADTGSLVAAAGLLPGGGPLLCAYLTSREPLPEPLLEAALAVVHTALQLCLYSVHSLLSGPGEVGEEWSTLHDVHLHPSSVAVSTTCTPRSLVRSGTGPHLAMPHAASVPSASPACMAPEELGAMTNGNSTSATRRQLSFSIASTSTAAPPRSNLGMMVSSIRSSLNAVLSQRAVLEAEGLQDDVNGVELLKQIGQGGQGVVFCGTLHGLEVAIKVVGTEEGADEVYDIDDEGAMIKLKRVLKRDATELAVTTSISHPNIVQVFSYFVDVMVVEYVGQPDRFKLLPKAKGHAASGADGGVGVTGPSNMIICMEYCDAGSLKHAVKRSCFRTEAGGGSRPNLTALYTTLMEIALALRHLHALRLVHCDLKPSNILLKSSMRDPRGWVCKLSDFGCVRLMSEPAPGQRPSFNLEYAVGTPSFMAPEMFCKGHPLDAAVDVYSFGILMYEVYTGSTVYDGVPPDKLPYHVVKRGLRPAFPPDTPSAFRSLAQACWASDPRSRPTAAALVTVLQRLLSSSANMPQGI</sequence>
<dbReference type="InterPro" id="IPR000719">
    <property type="entry name" value="Prot_kinase_dom"/>
</dbReference>
<dbReference type="EMBL" id="CM008970">
    <property type="protein sequence ID" value="PNW79470.1"/>
    <property type="molecule type" value="Genomic_DNA"/>
</dbReference>
<accession>A0A2K3DG03</accession>
<dbReference type="InterPro" id="IPR051681">
    <property type="entry name" value="Ser/Thr_Kinases-Pseudokinases"/>
</dbReference>
<dbReference type="GO" id="GO:0004674">
    <property type="term" value="F:protein serine/threonine kinase activity"/>
    <property type="evidence" value="ECO:0000318"/>
    <property type="project" value="GO_Central"/>
</dbReference>
<dbReference type="ExpressionAtlas" id="A0A2K3DG03">
    <property type="expression patterns" value="baseline and differential"/>
</dbReference>
<evidence type="ECO:0000313" key="3">
    <source>
        <dbReference type="EMBL" id="PNW79470.1"/>
    </source>
</evidence>
<proteinExistence type="predicted"/>
<dbReference type="PROSITE" id="PS50011">
    <property type="entry name" value="PROTEIN_KINASE_DOM"/>
    <property type="match status" value="1"/>
</dbReference>
<dbReference type="AlphaFoldDB" id="A0A2K3DG03"/>
<reference evidence="3 4" key="1">
    <citation type="journal article" date="2007" name="Science">
        <title>The Chlamydomonas genome reveals the evolution of key animal and plant functions.</title>
        <authorList>
            <person name="Merchant S.S."/>
            <person name="Prochnik S.E."/>
            <person name="Vallon O."/>
            <person name="Harris E.H."/>
            <person name="Karpowicz S.J."/>
            <person name="Witman G.B."/>
            <person name="Terry A."/>
            <person name="Salamov A."/>
            <person name="Fritz-Laylin L.K."/>
            <person name="Marechal-Drouard L."/>
            <person name="Marshall W.F."/>
            <person name="Qu L.H."/>
            <person name="Nelson D.R."/>
            <person name="Sanderfoot A.A."/>
            <person name="Spalding M.H."/>
            <person name="Kapitonov V.V."/>
            <person name="Ren Q."/>
            <person name="Ferris P."/>
            <person name="Lindquist E."/>
            <person name="Shapiro H."/>
            <person name="Lucas S.M."/>
            <person name="Grimwood J."/>
            <person name="Schmutz J."/>
            <person name="Cardol P."/>
            <person name="Cerutti H."/>
            <person name="Chanfreau G."/>
            <person name="Chen C.L."/>
            <person name="Cognat V."/>
            <person name="Croft M.T."/>
            <person name="Dent R."/>
            <person name="Dutcher S."/>
            <person name="Fernandez E."/>
            <person name="Fukuzawa H."/>
            <person name="Gonzalez-Ballester D."/>
            <person name="Gonzalez-Halphen D."/>
            <person name="Hallmann A."/>
            <person name="Hanikenne M."/>
            <person name="Hippler M."/>
            <person name="Inwood W."/>
            <person name="Jabbari K."/>
            <person name="Kalanon M."/>
            <person name="Kuras R."/>
            <person name="Lefebvre P.A."/>
            <person name="Lemaire S.D."/>
            <person name="Lobanov A.V."/>
            <person name="Lohr M."/>
            <person name="Manuell A."/>
            <person name="Meier I."/>
            <person name="Mets L."/>
            <person name="Mittag M."/>
            <person name="Mittelmeier T."/>
            <person name="Moroney J.V."/>
            <person name="Moseley J."/>
            <person name="Napoli C."/>
            <person name="Nedelcu A.M."/>
            <person name="Niyogi K."/>
            <person name="Novoselov S.V."/>
            <person name="Paulsen I.T."/>
            <person name="Pazour G."/>
            <person name="Purton S."/>
            <person name="Ral J.P."/>
            <person name="Riano-Pachon D.M."/>
            <person name="Riekhof W."/>
            <person name="Rymarquis L."/>
            <person name="Schroda M."/>
            <person name="Stern D."/>
            <person name="Umen J."/>
            <person name="Willows R."/>
            <person name="Wilson N."/>
            <person name="Zimmer S.L."/>
            <person name="Allmer J."/>
            <person name="Balk J."/>
            <person name="Bisova K."/>
            <person name="Chen C.J."/>
            <person name="Elias M."/>
            <person name="Gendler K."/>
            <person name="Hauser C."/>
            <person name="Lamb M.R."/>
            <person name="Ledford H."/>
            <person name="Long J.C."/>
            <person name="Minagawa J."/>
            <person name="Page M.D."/>
            <person name="Pan J."/>
            <person name="Pootakham W."/>
            <person name="Roje S."/>
            <person name="Rose A."/>
            <person name="Stahlberg E."/>
            <person name="Terauchi A.M."/>
            <person name="Yang P."/>
            <person name="Ball S."/>
            <person name="Bowler C."/>
            <person name="Dieckmann C.L."/>
            <person name="Gladyshev V.N."/>
            <person name="Green P."/>
            <person name="Jorgensen R."/>
            <person name="Mayfield S."/>
            <person name="Mueller-Roeber B."/>
            <person name="Rajamani S."/>
            <person name="Sayre R.T."/>
            <person name="Brokstein P."/>
            <person name="Dubchak I."/>
            <person name="Goodstein D."/>
            <person name="Hornick L."/>
            <person name="Huang Y.W."/>
            <person name="Jhaveri J."/>
            <person name="Luo Y."/>
            <person name="Martinez D."/>
            <person name="Ngau W.C."/>
            <person name="Otillar B."/>
            <person name="Poliakov A."/>
            <person name="Porter A."/>
            <person name="Szajkowski L."/>
            <person name="Werner G."/>
            <person name="Zhou K."/>
            <person name="Grigoriev I.V."/>
            <person name="Rokhsar D.S."/>
            <person name="Grossman A.R."/>
        </authorList>
    </citation>
    <scope>NUCLEOTIDE SEQUENCE [LARGE SCALE GENOMIC DNA]</scope>
    <source>
        <strain evidence="4">CC-503</strain>
    </source>
</reference>
<dbReference type="InParanoid" id="A0A2K3DG03"/>
<feature type="compositionally biased region" description="Basic and acidic residues" evidence="1">
    <location>
        <begin position="366"/>
        <end position="381"/>
    </location>
</feature>
<dbReference type="InterPro" id="IPR008271">
    <property type="entry name" value="Ser/Thr_kinase_AS"/>
</dbReference>
<dbReference type="KEGG" id="cre:CHLRE_09g416400v5"/>
<evidence type="ECO:0000313" key="4">
    <source>
        <dbReference type="Proteomes" id="UP000006906"/>
    </source>
</evidence>
<gene>
    <name evidence="3" type="ORF">CHLRE_09g416400v5</name>
</gene>
<feature type="domain" description="Protein kinase" evidence="2">
    <location>
        <begin position="666"/>
        <end position="991"/>
    </location>
</feature>
<dbReference type="PaxDb" id="3055-EDP00941"/>
<dbReference type="PROSITE" id="PS00108">
    <property type="entry name" value="PROTEIN_KINASE_ST"/>
    <property type="match status" value="1"/>
</dbReference>
<dbReference type="GO" id="GO:0007165">
    <property type="term" value="P:signal transduction"/>
    <property type="evidence" value="ECO:0000318"/>
    <property type="project" value="GO_Central"/>
</dbReference>
<dbReference type="OMA" id="MIICMEY"/>
<dbReference type="Proteomes" id="UP000006906">
    <property type="component" value="Chromosome 9"/>
</dbReference>
<dbReference type="Gramene" id="PNW79470">
    <property type="protein sequence ID" value="PNW79470"/>
    <property type="gene ID" value="CHLRE_09g416400v5"/>
</dbReference>
<feature type="compositionally biased region" description="Polar residues" evidence="1">
    <location>
        <begin position="403"/>
        <end position="412"/>
    </location>
</feature>
<dbReference type="Pfam" id="PF00069">
    <property type="entry name" value="Pkinase"/>
    <property type="match status" value="1"/>
</dbReference>
<evidence type="ECO:0000259" key="2">
    <source>
        <dbReference type="PROSITE" id="PS50011"/>
    </source>
</evidence>
<dbReference type="RefSeq" id="XP_042921680.1">
    <property type="nucleotide sequence ID" value="XM_043066384.1"/>
</dbReference>
<dbReference type="InterPro" id="IPR011009">
    <property type="entry name" value="Kinase-like_dom_sf"/>
</dbReference>
<dbReference type="Gene3D" id="1.10.510.10">
    <property type="entry name" value="Transferase(Phosphotransferase) domain 1"/>
    <property type="match status" value="1"/>
</dbReference>
<dbReference type="Gene3D" id="3.30.200.20">
    <property type="entry name" value="Phosphorylase Kinase, domain 1"/>
    <property type="match status" value="1"/>
</dbReference>
<name>A0A2K3DG03_CHLRE</name>
<feature type="region of interest" description="Disordered" evidence="1">
    <location>
        <begin position="1"/>
        <end position="21"/>
    </location>
</feature>
<dbReference type="OrthoDB" id="4062651at2759"/>
<dbReference type="GeneID" id="5722387"/>
<keyword evidence="4" id="KW-1185">Reference proteome</keyword>